<reference evidence="1" key="1">
    <citation type="submission" date="2022-03" db="EMBL/GenBank/DDBJ databases">
        <authorList>
            <person name="Lindestad O."/>
        </authorList>
    </citation>
    <scope>NUCLEOTIDE SEQUENCE</scope>
</reference>
<proteinExistence type="predicted"/>
<dbReference type="EMBL" id="CAKXAJ010026230">
    <property type="protein sequence ID" value="CAH2263358.1"/>
    <property type="molecule type" value="Genomic_DNA"/>
</dbReference>
<protein>
    <submittedName>
        <fullName evidence="1">Jg23663 protein</fullName>
    </submittedName>
</protein>
<evidence type="ECO:0000313" key="1">
    <source>
        <dbReference type="EMBL" id="CAH2263358.1"/>
    </source>
</evidence>
<organism evidence="1 2">
    <name type="scientific">Pararge aegeria aegeria</name>
    <dbReference type="NCBI Taxonomy" id="348720"/>
    <lineage>
        <taxon>Eukaryota</taxon>
        <taxon>Metazoa</taxon>
        <taxon>Ecdysozoa</taxon>
        <taxon>Arthropoda</taxon>
        <taxon>Hexapoda</taxon>
        <taxon>Insecta</taxon>
        <taxon>Pterygota</taxon>
        <taxon>Neoptera</taxon>
        <taxon>Endopterygota</taxon>
        <taxon>Lepidoptera</taxon>
        <taxon>Glossata</taxon>
        <taxon>Ditrysia</taxon>
        <taxon>Papilionoidea</taxon>
        <taxon>Nymphalidae</taxon>
        <taxon>Satyrinae</taxon>
        <taxon>Satyrini</taxon>
        <taxon>Parargina</taxon>
        <taxon>Pararge</taxon>
    </lineage>
</organism>
<dbReference type="AlphaFoldDB" id="A0A8S4SKR1"/>
<dbReference type="OrthoDB" id="8197512at2759"/>
<accession>A0A8S4SKR1</accession>
<dbReference type="Proteomes" id="UP000838756">
    <property type="component" value="Unassembled WGS sequence"/>
</dbReference>
<comment type="caution">
    <text evidence="1">The sequence shown here is derived from an EMBL/GenBank/DDBJ whole genome shotgun (WGS) entry which is preliminary data.</text>
</comment>
<gene>
    <name evidence="1" type="primary">jg23663</name>
    <name evidence="1" type="ORF">PAEG_LOCUS24343</name>
</gene>
<sequence length="188" mass="21879">MTKYHPKVTGESHRKINVTSDFYLIFDLRSCREVWKYSSIRPCSGQYLGTYGAECWVLSNKDENSLLIFERKVLRRVFGAMQDNGFWRILYNHELYELFKEPNVVKTIKLLRMLWAGHVQSMGGTRAPKRLMEGTLEGRRGRGRPRGRWSDGVERDMRVLGVLSSKKAASDRLKWRNMLDQANAHPGL</sequence>
<evidence type="ECO:0000313" key="2">
    <source>
        <dbReference type="Proteomes" id="UP000838756"/>
    </source>
</evidence>
<name>A0A8S4SKR1_9NEOP</name>
<keyword evidence="2" id="KW-1185">Reference proteome</keyword>